<reference evidence="2" key="1">
    <citation type="submission" date="2022-08" db="UniProtKB">
        <authorList>
            <consortium name="EnsemblMetazoa"/>
        </authorList>
    </citation>
    <scope>IDENTIFICATION</scope>
    <source>
        <strain evidence="2">05x7-T-G4-1.051#20</strain>
    </source>
</reference>
<organism evidence="2 3">
    <name type="scientific">Magallana gigas</name>
    <name type="common">Pacific oyster</name>
    <name type="synonym">Crassostrea gigas</name>
    <dbReference type="NCBI Taxonomy" id="29159"/>
    <lineage>
        <taxon>Eukaryota</taxon>
        <taxon>Metazoa</taxon>
        <taxon>Spiralia</taxon>
        <taxon>Lophotrochozoa</taxon>
        <taxon>Mollusca</taxon>
        <taxon>Bivalvia</taxon>
        <taxon>Autobranchia</taxon>
        <taxon>Pteriomorphia</taxon>
        <taxon>Ostreida</taxon>
        <taxon>Ostreoidea</taxon>
        <taxon>Ostreidae</taxon>
        <taxon>Magallana</taxon>
    </lineage>
</organism>
<protein>
    <submittedName>
        <fullName evidence="2">Uncharacterized protein</fullName>
    </submittedName>
</protein>
<keyword evidence="1" id="KW-1133">Transmembrane helix</keyword>
<keyword evidence="1" id="KW-0812">Transmembrane</keyword>
<accession>A0A8W8M5D6</accession>
<keyword evidence="1" id="KW-0472">Membrane</keyword>
<proteinExistence type="predicted"/>
<dbReference type="Proteomes" id="UP000005408">
    <property type="component" value="Unassembled WGS sequence"/>
</dbReference>
<name>A0A8W8M5D6_MAGGI</name>
<evidence type="ECO:0000313" key="2">
    <source>
        <dbReference type="EnsemblMetazoa" id="G31417.1:cds"/>
    </source>
</evidence>
<dbReference type="EnsemblMetazoa" id="G31417.1">
    <property type="protein sequence ID" value="G31417.1:cds"/>
    <property type="gene ID" value="G31417"/>
</dbReference>
<feature type="transmembrane region" description="Helical" evidence="1">
    <location>
        <begin position="12"/>
        <end position="31"/>
    </location>
</feature>
<evidence type="ECO:0000313" key="3">
    <source>
        <dbReference type="Proteomes" id="UP000005408"/>
    </source>
</evidence>
<dbReference type="AlphaFoldDB" id="A0A8W8M5D6"/>
<keyword evidence="3" id="KW-1185">Reference proteome</keyword>
<sequence>MDINVQHARLVIMVITVLGFVPHRILVLVVVKNVNATHVTIFMAAECITIQQNVHLAALKYVLRHILVLHVEKNASAHHVIT</sequence>
<evidence type="ECO:0000256" key="1">
    <source>
        <dbReference type="SAM" id="Phobius"/>
    </source>
</evidence>